<dbReference type="Gene3D" id="3.40.630.40">
    <property type="entry name" value="Zn-dependent exopeptidases"/>
    <property type="match status" value="1"/>
</dbReference>
<feature type="chain" id="PRO_5013092139" description="N-acetylmuramoyl-L-alanine amidase" evidence="5">
    <location>
        <begin position="30"/>
        <end position="483"/>
    </location>
</feature>
<evidence type="ECO:0000259" key="6">
    <source>
        <dbReference type="SMART" id="SM00646"/>
    </source>
</evidence>
<dbReference type="GO" id="GO:0008745">
    <property type="term" value="F:N-acetylmuramoyl-L-alanine amidase activity"/>
    <property type="evidence" value="ECO:0007669"/>
    <property type="project" value="UniProtKB-EC"/>
</dbReference>
<evidence type="ECO:0000256" key="3">
    <source>
        <dbReference type="ARBA" id="ARBA00022801"/>
    </source>
</evidence>
<evidence type="ECO:0000256" key="4">
    <source>
        <dbReference type="SAM" id="MobiDB-lite"/>
    </source>
</evidence>
<dbReference type="AlphaFoldDB" id="A0A1T4YK83"/>
<dbReference type="STRING" id="48467.SAMN02745166_03594"/>
<dbReference type="GO" id="GO:0030288">
    <property type="term" value="C:outer membrane-bounded periplasmic space"/>
    <property type="evidence" value="ECO:0007669"/>
    <property type="project" value="TreeGrafter"/>
</dbReference>
<evidence type="ECO:0000256" key="5">
    <source>
        <dbReference type="SAM" id="SignalP"/>
    </source>
</evidence>
<keyword evidence="3" id="KW-0378">Hydrolase</keyword>
<feature type="region of interest" description="Disordered" evidence="4">
    <location>
        <begin position="49"/>
        <end position="172"/>
    </location>
</feature>
<sequence length="483" mass="51667">MRFVPLAKHRIICRTALVLAVLNTVAAQADVAKPEEDKPGFIGRVFSFGKKKEEAPPTPPPAPVVEEKPKPATPGPKPKVTTIKPKSGSGSSSSSSKGSSSSTAKKSTPAPTTAKKTTPAPEKAVEKPKAPEKSVADRGDGEFGHSKDDDKAETPKSEPSKSAPAKPEVATQLPANAGWQIVKVNGRDYITGESMHQFYRFNSYKVDGKHVWFRSNNLILKGTIGSQELLINNIKFILSYPVQESGGRALFSRIDLCKLIDPVLRPTYITDAEPFDTVVIDAGHGGHDAGARGVYGYEKDFALKMAGVLRSELMRRGFKVVMTRTTDTFITLGGRVAVANATPNSIFLSLHFNSGSSSVASGIETFALTPQGSSASLERGGGYNANGLTGNTHDSANIALATAVHAMVISKFKFVDRGIKRAQWSVLTGCKRPGILFEGGFVTNGNECRLIASDTYRQSVTSAIADAVVNYRTALRGAMTRNR</sequence>
<keyword evidence="8" id="KW-1185">Reference proteome</keyword>
<dbReference type="EC" id="3.5.1.28" evidence="2"/>
<name>A0A1T4YK83_9BACT</name>
<dbReference type="RefSeq" id="WP_176159508.1">
    <property type="nucleotide sequence ID" value="NZ_FUYE01000013.1"/>
</dbReference>
<organism evidence="7 8">
    <name type="scientific">Prosthecobacter debontii</name>
    <dbReference type="NCBI Taxonomy" id="48467"/>
    <lineage>
        <taxon>Bacteria</taxon>
        <taxon>Pseudomonadati</taxon>
        <taxon>Verrucomicrobiota</taxon>
        <taxon>Verrucomicrobiia</taxon>
        <taxon>Verrucomicrobiales</taxon>
        <taxon>Verrucomicrobiaceae</taxon>
        <taxon>Prosthecobacter</taxon>
    </lineage>
</organism>
<protein>
    <recommendedName>
        <fullName evidence="2">N-acetylmuramoyl-L-alanine amidase</fullName>
        <ecNumber evidence="2">3.5.1.28</ecNumber>
    </recommendedName>
</protein>
<dbReference type="PANTHER" id="PTHR30404">
    <property type="entry name" value="N-ACETYLMURAMOYL-L-ALANINE AMIDASE"/>
    <property type="match status" value="1"/>
</dbReference>
<comment type="catalytic activity">
    <reaction evidence="1">
        <text>Hydrolyzes the link between N-acetylmuramoyl residues and L-amino acid residues in certain cell-wall glycopeptides.</text>
        <dbReference type="EC" id="3.5.1.28"/>
    </reaction>
</comment>
<keyword evidence="5" id="KW-0732">Signal</keyword>
<dbReference type="SMART" id="SM00646">
    <property type="entry name" value="Ami_3"/>
    <property type="match status" value="1"/>
</dbReference>
<feature type="compositionally biased region" description="Basic and acidic residues" evidence="4">
    <location>
        <begin position="123"/>
        <end position="159"/>
    </location>
</feature>
<dbReference type="InterPro" id="IPR050695">
    <property type="entry name" value="N-acetylmuramoyl_amidase_3"/>
</dbReference>
<accession>A0A1T4YK83</accession>
<dbReference type="PANTHER" id="PTHR30404:SF0">
    <property type="entry name" value="N-ACETYLMURAMOYL-L-ALANINE AMIDASE AMIC"/>
    <property type="match status" value="1"/>
</dbReference>
<dbReference type="SUPFAM" id="SSF53187">
    <property type="entry name" value="Zn-dependent exopeptidases"/>
    <property type="match status" value="1"/>
</dbReference>
<dbReference type="Pfam" id="PF01520">
    <property type="entry name" value="Amidase_3"/>
    <property type="match status" value="1"/>
</dbReference>
<evidence type="ECO:0000313" key="7">
    <source>
        <dbReference type="EMBL" id="SKB02244.1"/>
    </source>
</evidence>
<dbReference type="GO" id="GO:0009253">
    <property type="term" value="P:peptidoglycan catabolic process"/>
    <property type="evidence" value="ECO:0007669"/>
    <property type="project" value="InterPro"/>
</dbReference>
<evidence type="ECO:0000256" key="1">
    <source>
        <dbReference type="ARBA" id="ARBA00001561"/>
    </source>
</evidence>
<dbReference type="EMBL" id="FUYE01000013">
    <property type="protein sequence ID" value="SKB02244.1"/>
    <property type="molecule type" value="Genomic_DNA"/>
</dbReference>
<evidence type="ECO:0000256" key="2">
    <source>
        <dbReference type="ARBA" id="ARBA00011901"/>
    </source>
</evidence>
<reference evidence="8" key="1">
    <citation type="submission" date="2017-02" db="EMBL/GenBank/DDBJ databases">
        <authorList>
            <person name="Varghese N."/>
            <person name="Submissions S."/>
        </authorList>
    </citation>
    <scope>NUCLEOTIDE SEQUENCE [LARGE SCALE GENOMIC DNA]</scope>
    <source>
        <strain evidence="8">ATCC 700200</strain>
    </source>
</reference>
<feature type="domain" description="MurNAc-LAA" evidence="6">
    <location>
        <begin position="336"/>
        <end position="469"/>
    </location>
</feature>
<dbReference type="CDD" id="cd02696">
    <property type="entry name" value="MurNAc-LAA"/>
    <property type="match status" value="1"/>
</dbReference>
<dbReference type="Proteomes" id="UP000190774">
    <property type="component" value="Unassembled WGS sequence"/>
</dbReference>
<evidence type="ECO:0000313" key="8">
    <source>
        <dbReference type="Proteomes" id="UP000190774"/>
    </source>
</evidence>
<proteinExistence type="predicted"/>
<dbReference type="InterPro" id="IPR002508">
    <property type="entry name" value="MurNAc-LAA_cat"/>
</dbReference>
<feature type="compositionally biased region" description="Low complexity" evidence="4">
    <location>
        <begin position="78"/>
        <end position="122"/>
    </location>
</feature>
<gene>
    <name evidence="7" type="ORF">SAMN02745166_03594</name>
</gene>
<feature type="signal peptide" evidence="5">
    <location>
        <begin position="1"/>
        <end position="29"/>
    </location>
</feature>